<sequence>MSRKYTNEFKESIIKMMRDGANAQALLDEYGPNYQTILRWYREVEILINS</sequence>
<dbReference type="Proteomes" id="UP001370590">
    <property type="component" value="Unassembled WGS sequence"/>
</dbReference>
<evidence type="ECO:0000313" key="3">
    <source>
        <dbReference type="Proteomes" id="UP001370590"/>
    </source>
</evidence>
<gene>
    <name evidence="1" type="ORF">R4146_08700</name>
    <name evidence="2" type="ORF">R4146_08815</name>
</gene>
<evidence type="ECO:0008006" key="4">
    <source>
        <dbReference type="Google" id="ProtNLM"/>
    </source>
</evidence>
<dbReference type="EMBL" id="JAWMWH010000004">
    <property type="protein sequence ID" value="MEJ6401214.1"/>
    <property type="molecule type" value="Genomic_DNA"/>
</dbReference>
<dbReference type="RefSeq" id="WP_339961064.1">
    <property type="nucleotide sequence ID" value="NZ_JAWMWH010000004.1"/>
</dbReference>
<dbReference type="EMBL" id="JAWMWH010000004">
    <property type="protein sequence ID" value="MEJ6401236.1"/>
    <property type="molecule type" value="Genomic_DNA"/>
</dbReference>
<reference evidence="2 3" key="1">
    <citation type="submission" date="2023-10" db="EMBL/GenBank/DDBJ databases">
        <title>Nicoliella lavandulae sp. nov. isolated from Lavandula angustifolia flowers.</title>
        <authorList>
            <person name="Alcantara C."/>
            <person name="Zuniga M."/>
            <person name="Landete J.M."/>
            <person name="Monedero V."/>
        </authorList>
    </citation>
    <scope>NUCLEOTIDE SEQUENCE [LARGE SCALE GENOMIC DNA]</scope>
    <source>
        <strain evidence="2 3">Es01</strain>
    </source>
</reference>
<evidence type="ECO:0000313" key="2">
    <source>
        <dbReference type="EMBL" id="MEJ6401236.1"/>
    </source>
</evidence>
<dbReference type="SUPFAM" id="SSF46689">
    <property type="entry name" value="Homeodomain-like"/>
    <property type="match status" value="1"/>
</dbReference>
<comment type="caution">
    <text evidence="2">The sequence shown here is derived from an EMBL/GenBank/DDBJ whole genome shotgun (WGS) entry which is preliminary data.</text>
</comment>
<evidence type="ECO:0000313" key="1">
    <source>
        <dbReference type="EMBL" id="MEJ6401214.1"/>
    </source>
</evidence>
<dbReference type="InterPro" id="IPR009057">
    <property type="entry name" value="Homeodomain-like_sf"/>
</dbReference>
<proteinExistence type="predicted"/>
<name>A0ABU8SMU5_9LACO</name>
<organism evidence="2 3">
    <name type="scientific">Nicoliella lavandulae</name>
    <dbReference type="NCBI Taxonomy" id="3082954"/>
    <lineage>
        <taxon>Bacteria</taxon>
        <taxon>Bacillati</taxon>
        <taxon>Bacillota</taxon>
        <taxon>Bacilli</taxon>
        <taxon>Lactobacillales</taxon>
        <taxon>Lactobacillaceae</taxon>
        <taxon>Nicoliella</taxon>
    </lineage>
</organism>
<accession>A0ABU8SMU5</accession>
<protein>
    <recommendedName>
        <fullName evidence="4">Transposase</fullName>
    </recommendedName>
</protein>
<keyword evidence="3" id="KW-1185">Reference proteome</keyword>